<keyword evidence="2 6" id="KW-0808">Transferase</keyword>
<evidence type="ECO:0000313" key="6">
    <source>
        <dbReference type="EMBL" id="PWA47948.1"/>
    </source>
</evidence>
<dbReference type="PANTHER" id="PTHR11746">
    <property type="entry name" value="O-METHYLTRANSFERASE"/>
    <property type="match status" value="1"/>
</dbReference>
<evidence type="ECO:0000256" key="3">
    <source>
        <dbReference type="ARBA" id="ARBA00022691"/>
    </source>
</evidence>
<proteinExistence type="predicted"/>
<dbReference type="PROSITE" id="PS51683">
    <property type="entry name" value="SAM_OMT_II"/>
    <property type="match status" value="1"/>
</dbReference>
<dbReference type="STRING" id="35608.A0A2U1LG21"/>
<keyword evidence="7" id="KW-1185">Reference proteome</keyword>
<gene>
    <name evidence="6" type="ORF">CTI12_AA493470</name>
</gene>
<comment type="caution">
    <text evidence="6">The sequence shown here is derived from an EMBL/GenBank/DDBJ whole genome shotgun (WGS) entry which is preliminary data.</text>
</comment>
<evidence type="ECO:0000313" key="7">
    <source>
        <dbReference type="Proteomes" id="UP000245207"/>
    </source>
</evidence>
<dbReference type="GO" id="GO:0046983">
    <property type="term" value="F:protein dimerization activity"/>
    <property type="evidence" value="ECO:0007669"/>
    <property type="project" value="InterPro"/>
</dbReference>
<dbReference type="AlphaFoldDB" id="A0A2U1LG21"/>
<dbReference type="Pfam" id="PF00891">
    <property type="entry name" value="Methyltransf_2"/>
    <property type="match status" value="1"/>
</dbReference>
<dbReference type="FunFam" id="1.10.10.10:FF:000357">
    <property type="entry name" value="Caffeic acid 3-O-methyltransferase"/>
    <property type="match status" value="1"/>
</dbReference>
<dbReference type="InterPro" id="IPR001077">
    <property type="entry name" value="COMT_C"/>
</dbReference>
<evidence type="ECO:0000256" key="1">
    <source>
        <dbReference type="ARBA" id="ARBA00022603"/>
    </source>
</evidence>
<dbReference type="GO" id="GO:0008757">
    <property type="term" value="F:S-adenosylmethionine-dependent methyltransferase activity"/>
    <property type="evidence" value="ECO:0007669"/>
    <property type="project" value="UniProtKB-ARBA"/>
</dbReference>
<dbReference type="Gene3D" id="3.40.50.150">
    <property type="entry name" value="Vaccinia Virus protein VP39"/>
    <property type="match status" value="1"/>
</dbReference>
<dbReference type="SUPFAM" id="SSF53335">
    <property type="entry name" value="S-adenosyl-L-methionine-dependent methyltransferases"/>
    <property type="match status" value="1"/>
</dbReference>
<evidence type="ECO:0000256" key="4">
    <source>
        <dbReference type="PIRSR" id="PIRSR005739-1"/>
    </source>
</evidence>
<dbReference type="OrthoDB" id="1606438at2759"/>
<dbReference type="InterPro" id="IPR036390">
    <property type="entry name" value="WH_DNA-bd_sf"/>
</dbReference>
<accession>A0A2U1LG21</accession>
<dbReference type="Proteomes" id="UP000245207">
    <property type="component" value="Unassembled WGS sequence"/>
</dbReference>
<sequence>MGSTQRPSVKANQDESKLFALQLATACAIPMVLKAAIELDLLEIIAKKGPDGSCSASELAAQVGATGNNPDAPLMLDRMCSLLTSHSVLTCTLKKSHDGGHEPFYGLAPVCKYYLKDAVLDGGIPFNKAYGMSAFEYNGIDKRFNNIFNNGMFGFSTLAMKQILDSYDGFNGLTILVDVGGGTGASLKMIISKHASLKGINFDVPPVIEEAKTYPGIEHVGGDMFESIPKEDTIFLKWILHDWSDAHSLKILMNCYKAHLENGKVIVVESISPEALDSTRATQNVLHIDMIMMAYNPGGKERTQKEFEALAKGAGFKGFLKASCVLNMWVMEFCK</sequence>
<dbReference type="PIRSF" id="PIRSF005739">
    <property type="entry name" value="O-mtase"/>
    <property type="match status" value="1"/>
</dbReference>
<dbReference type="Gene3D" id="1.10.10.10">
    <property type="entry name" value="Winged helix-like DNA-binding domain superfamily/Winged helix DNA-binding domain"/>
    <property type="match status" value="1"/>
</dbReference>
<evidence type="ECO:0000256" key="2">
    <source>
        <dbReference type="ARBA" id="ARBA00022679"/>
    </source>
</evidence>
<feature type="domain" description="O-methyltransferase C-terminal" evidence="5">
    <location>
        <begin position="113"/>
        <end position="317"/>
    </location>
</feature>
<organism evidence="6 7">
    <name type="scientific">Artemisia annua</name>
    <name type="common">Sweet wormwood</name>
    <dbReference type="NCBI Taxonomy" id="35608"/>
    <lineage>
        <taxon>Eukaryota</taxon>
        <taxon>Viridiplantae</taxon>
        <taxon>Streptophyta</taxon>
        <taxon>Embryophyta</taxon>
        <taxon>Tracheophyta</taxon>
        <taxon>Spermatophyta</taxon>
        <taxon>Magnoliopsida</taxon>
        <taxon>eudicotyledons</taxon>
        <taxon>Gunneridae</taxon>
        <taxon>Pentapetalae</taxon>
        <taxon>asterids</taxon>
        <taxon>campanulids</taxon>
        <taxon>Asterales</taxon>
        <taxon>Asteraceae</taxon>
        <taxon>Asteroideae</taxon>
        <taxon>Anthemideae</taxon>
        <taxon>Artemisiinae</taxon>
        <taxon>Artemisia</taxon>
    </lineage>
</organism>
<dbReference type="GO" id="GO:0008171">
    <property type="term" value="F:O-methyltransferase activity"/>
    <property type="evidence" value="ECO:0007669"/>
    <property type="project" value="InterPro"/>
</dbReference>
<reference evidence="6 7" key="1">
    <citation type="journal article" date="2018" name="Mol. Plant">
        <title>The genome of Artemisia annua provides insight into the evolution of Asteraceae family and artemisinin biosynthesis.</title>
        <authorList>
            <person name="Shen Q."/>
            <person name="Zhang L."/>
            <person name="Liao Z."/>
            <person name="Wang S."/>
            <person name="Yan T."/>
            <person name="Shi P."/>
            <person name="Liu M."/>
            <person name="Fu X."/>
            <person name="Pan Q."/>
            <person name="Wang Y."/>
            <person name="Lv Z."/>
            <person name="Lu X."/>
            <person name="Zhang F."/>
            <person name="Jiang W."/>
            <person name="Ma Y."/>
            <person name="Chen M."/>
            <person name="Hao X."/>
            <person name="Li L."/>
            <person name="Tang Y."/>
            <person name="Lv G."/>
            <person name="Zhou Y."/>
            <person name="Sun X."/>
            <person name="Brodelius P.E."/>
            <person name="Rose J.K.C."/>
            <person name="Tang K."/>
        </authorList>
    </citation>
    <scope>NUCLEOTIDE SEQUENCE [LARGE SCALE GENOMIC DNA]</scope>
    <source>
        <strain evidence="7">cv. Huhao1</strain>
        <tissue evidence="6">Leaf</tissue>
    </source>
</reference>
<evidence type="ECO:0000259" key="5">
    <source>
        <dbReference type="Pfam" id="PF00891"/>
    </source>
</evidence>
<name>A0A2U1LG21_ARTAN</name>
<protein>
    <submittedName>
        <fullName evidence="6">Caffeic acid 3-O-methyltransferase 2</fullName>
    </submittedName>
</protein>
<dbReference type="InterPro" id="IPR029063">
    <property type="entry name" value="SAM-dependent_MTases_sf"/>
</dbReference>
<dbReference type="SUPFAM" id="SSF46785">
    <property type="entry name" value="Winged helix' DNA-binding domain"/>
    <property type="match status" value="1"/>
</dbReference>
<dbReference type="GO" id="GO:0032259">
    <property type="term" value="P:methylation"/>
    <property type="evidence" value="ECO:0007669"/>
    <property type="project" value="UniProtKB-KW"/>
</dbReference>
<dbReference type="InterPro" id="IPR016461">
    <property type="entry name" value="COMT-like"/>
</dbReference>
<feature type="active site" description="Proton acceptor" evidence="4">
    <location>
        <position position="241"/>
    </location>
</feature>
<dbReference type="EMBL" id="PKPP01009577">
    <property type="protein sequence ID" value="PWA47948.1"/>
    <property type="molecule type" value="Genomic_DNA"/>
</dbReference>
<dbReference type="InterPro" id="IPR036388">
    <property type="entry name" value="WH-like_DNA-bd_sf"/>
</dbReference>
<keyword evidence="3" id="KW-0949">S-adenosyl-L-methionine</keyword>
<keyword evidence="1 6" id="KW-0489">Methyltransferase</keyword>